<dbReference type="InterPro" id="IPR002823">
    <property type="entry name" value="DUF112_TM"/>
</dbReference>
<feature type="transmembrane region" description="Helical" evidence="1">
    <location>
        <begin position="54"/>
        <end position="75"/>
    </location>
</feature>
<keyword evidence="1" id="KW-0472">Membrane</keyword>
<dbReference type="EMBL" id="JARGEQ010000095">
    <property type="protein sequence ID" value="MDF1586828.1"/>
    <property type="molecule type" value="Genomic_DNA"/>
</dbReference>
<protein>
    <submittedName>
        <fullName evidence="3">Tripartite tricarboxylate transporter permease</fullName>
    </submittedName>
</protein>
<feature type="transmembrane region" description="Helical" evidence="1">
    <location>
        <begin position="465"/>
        <end position="482"/>
    </location>
</feature>
<dbReference type="RefSeq" id="WP_327789248.1">
    <property type="nucleotide sequence ID" value="NZ_JARGEQ010000095.1"/>
</dbReference>
<sequence length="495" mass="51387">MDSLWLLLTPATMAAILLGTVFGVVVGALPGLGSVLAITIVLPFTFTMDPVPAIALVLSVYCSSVYGGSVSAILINTPGTPQSAATTLDGYPMTRRGEADLALGWATMASLIGGLFSTVVLIIAAPQLARIALRFGPIETFALICLALTCIAGVSRGSMIKGILAGLLGLFLATVGTDPMTGSVRFTFDVFALSGGLGLIPVLVGLFALGEVFSRMAERHGGTAQIEGRVGFKLAPLGEWLLRWKTLLKSSLIGTFVGILPGTGAATASFIAYSEAQRSGRYKERLGTGEPEGIVASESSNNAVTGGALVPTLALGIPGDPTTAVLMSALIIQGIQPGVRLFIDNPEIINAAFIALIICNLVMFVVGALSAPLITRVLRMPEPLLLGMVLVLSVVGSYGVGGKLFDVLVTLVAGVAGFFFRVCGVPVAPIVIGMVLGPIFEESLRQGLILTDNDFSVFFSLEHPIALGLITVTFLILAWSAWTEVAAARERRAAA</sequence>
<dbReference type="Proteomes" id="UP001301140">
    <property type="component" value="Unassembled WGS sequence"/>
</dbReference>
<feature type="transmembrane region" description="Helical" evidence="1">
    <location>
        <begin position="348"/>
        <end position="371"/>
    </location>
</feature>
<accession>A0AAP3XS45</accession>
<evidence type="ECO:0000313" key="4">
    <source>
        <dbReference type="Proteomes" id="UP001301140"/>
    </source>
</evidence>
<feature type="transmembrane region" description="Helical" evidence="1">
    <location>
        <begin position="190"/>
        <end position="209"/>
    </location>
</feature>
<reference evidence="3 4" key="1">
    <citation type="submission" date="2023-03" db="EMBL/GenBank/DDBJ databases">
        <title>YIM 152171 draft genome.</title>
        <authorList>
            <person name="Yang Z."/>
        </authorList>
    </citation>
    <scope>NUCLEOTIDE SEQUENCE [LARGE SCALE GENOMIC DNA]</scope>
    <source>
        <strain evidence="3 4">YIM 152171</strain>
    </source>
</reference>
<feature type="transmembrane region" description="Helical" evidence="1">
    <location>
        <begin position="102"/>
        <end position="124"/>
    </location>
</feature>
<keyword evidence="1" id="KW-1133">Transmembrane helix</keyword>
<gene>
    <name evidence="3" type="ORF">PZ740_10600</name>
</gene>
<proteinExistence type="predicted"/>
<keyword evidence="1" id="KW-0812">Transmembrane</keyword>
<feature type="transmembrane region" description="Helical" evidence="1">
    <location>
        <begin position="407"/>
        <end position="440"/>
    </location>
</feature>
<dbReference type="PANTHER" id="PTHR35342">
    <property type="entry name" value="TRICARBOXYLIC TRANSPORT PROTEIN"/>
    <property type="match status" value="1"/>
</dbReference>
<feature type="transmembrane region" description="Helical" evidence="1">
    <location>
        <begin position="383"/>
        <end position="400"/>
    </location>
</feature>
<feature type="transmembrane region" description="Helical" evidence="1">
    <location>
        <begin position="252"/>
        <end position="273"/>
    </location>
</feature>
<keyword evidence="4" id="KW-1185">Reference proteome</keyword>
<evidence type="ECO:0000313" key="3">
    <source>
        <dbReference type="EMBL" id="MDF1586828.1"/>
    </source>
</evidence>
<dbReference type="PANTHER" id="PTHR35342:SF5">
    <property type="entry name" value="TRICARBOXYLIC TRANSPORT PROTEIN"/>
    <property type="match status" value="1"/>
</dbReference>
<evidence type="ECO:0000256" key="1">
    <source>
        <dbReference type="SAM" id="Phobius"/>
    </source>
</evidence>
<evidence type="ECO:0000259" key="2">
    <source>
        <dbReference type="Pfam" id="PF01970"/>
    </source>
</evidence>
<feature type="domain" description="DUF112" evidence="2">
    <location>
        <begin position="14"/>
        <end position="432"/>
    </location>
</feature>
<feature type="transmembrane region" description="Helical" evidence="1">
    <location>
        <begin position="12"/>
        <end position="42"/>
    </location>
</feature>
<feature type="transmembrane region" description="Helical" evidence="1">
    <location>
        <begin position="131"/>
        <end position="154"/>
    </location>
</feature>
<dbReference type="Pfam" id="PF01970">
    <property type="entry name" value="TctA"/>
    <property type="match status" value="1"/>
</dbReference>
<feature type="transmembrane region" description="Helical" evidence="1">
    <location>
        <begin position="160"/>
        <end position="178"/>
    </location>
</feature>
<name>A0AAP3XS45_9PROT</name>
<organism evidence="3 4">
    <name type="scientific">Marinimicrococcus flavescens</name>
    <dbReference type="NCBI Taxonomy" id="3031815"/>
    <lineage>
        <taxon>Bacteria</taxon>
        <taxon>Pseudomonadati</taxon>
        <taxon>Pseudomonadota</taxon>
        <taxon>Alphaproteobacteria</taxon>
        <taxon>Geminicoccales</taxon>
        <taxon>Geminicoccaceae</taxon>
        <taxon>Marinimicrococcus</taxon>
    </lineage>
</organism>
<comment type="caution">
    <text evidence="3">The sequence shown here is derived from an EMBL/GenBank/DDBJ whole genome shotgun (WGS) entry which is preliminary data.</text>
</comment>
<dbReference type="AlphaFoldDB" id="A0AAP3XS45"/>